<proteinExistence type="predicted"/>
<name>A0A401GXP3_9APHY</name>
<evidence type="ECO:0000313" key="1">
    <source>
        <dbReference type="EMBL" id="GBE86962.1"/>
    </source>
</evidence>
<gene>
    <name evidence="1" type="ORF">SCP_1002070</name>
</gene>
<evidence type="ECO:0000313" key="2">
    <source>
        <dbReference type="Proteomes" id="UP000287166"/>
    </source>
</evidence>
<accession>A0A401GXP3</accession>
<dbReference type="InParanoid" id="A0A401GXP3"/>
<organism evidence="1 2">
    <name type="scientific">Sparassis crispa</name>
    <dbReference type="NCBI Taxonomy" id="139825"/>
    <lineage>
        <taxon>Eukaryota</taxon>
        <taxon>Fungi</taxon>
        <taxon>Dikarya</taxon>
        <taxon>Basidiomycota</taxon>
        <taxon>Agaricomycotina</taxon>
        <taxon>Agaricomycetes</taxon>
        <taxon>Polyporales</taxon>
        <taxon>Sparassidaceae</taxon>
        <taxon>Sparassis</taxon>
    </lineage>
</organism>
<keyword evidence="2" id="KW-1185">Reference proteome</keyword>
<dbReference type="EMBL" id="BFAD01000010">
    <property type="protein sequence ID" value="GBE86962.1"/>
    <property type="molecule type" value="Genomic_DNA"/>
</dbReference>
<dbReference type="Proteomes" id="UP000287166">
    <property type="component" value="Unassembled WGS sequence"/>
</dbReference>
<dbReference type="AlphaFoldDB" id="A0A401GXP3"/>
<comment type="caution">
    <text evidence="1">The sequence shown here is derived from an EMBL/GenBank/DDBJ whole genome shotgun (WGS) entry which is preliminary data.</text>
</comment>
<protein>
    <submittedName>
        <fullName evidence="1">Uncharacterized protein</fullName>
    </submittedName>
</protein>
<dbReference type="RefSeq" id="XP_027617875.1">
    <property type="nucleotide sequence ID" value="XM_027762074.1"/>
</dbReference>
<sequence length="292" mass="32825">MTKRSIRACSIHAPQETVGITSICDSARSRTGCALVQLVHTRVDTPRYIQRCGPIKIAGRRGYSMPSSSRGLHNIPIVALRKHLPIVETRKFLAPLSYNTFTQLTAQRGHPDVVRADPECVDRVVRIQFQRAVRHFLEIRRELALEDGGERSRRQIVGARRAGTRERVEREVPVLCCEDGPCDTVIAWHGLRCASDMVIHGISKCHEKETKGRDEVPDSHAQSVEYGHWRDYLLRARSRGPSGRPRNQDCLTGFVHSLAHTPRNLKTPVGDGVFLPPTRAVVSQTCSHWQPT</sequence>
<reference evidence="1 2" key="1">
    <citation type="journal article" date="2018" name="Sci. Rep.">
        <title>Genome sequence of the cauliflower mushroom Sparassis crispa (Hanabiratake) and its association with beneficial usage.</title>
        <authorList>
            <person name="Kiyama R."/>
            <person name="Furutani Y."/>
            <person name="Kawaguchi K."/>
            <person name="Nakanishi T."/>
        </authorList>
    </citation>
    <scope>NUCLEOTIDE SEQUENCE [LARGE SCALE GENOMIC DNA]</scope>
</reference>
<dbReference type="GeneID" id="38783879"/>